<comment type="catalytic activity">
    <reaction evidence="1">
        <text>S-ubiquitinyl-[E2 ubiquitin-conjugating enzyme]-L-cysteine + [acceptor protein]-L-lysine = [E2 ubiquitin-conjugating enzyme]-L-cysteine + N(6)-ubiquitinyl-[acceptor protein]-L-lysine.</text>
        <dbReference type="EC" id="2.3.2.26"/>
    </reaction>
</comment>
<sequence>MEQAVGRTWQFRVAILRGTIHCPCTEPHHTLLLPSSPHHSFLPHELSSQLQPLHPSFNLNKCRAVYIRTYRQPSSPRSLEGTTTATPSPSLRRQPAMFPTFTGNSRRPRNVNLSGSVGNPFANTSWSPSNVSGTAKTIFDAQADREKRQAERQRLKAALRIQQTWRGHRARSRLADHRRAAFDNLYASPADTDWLHQAFTLLLSFCRPARPDDLERLLRFANDAVNVEFGNFCPQQTHWTRLRRLVEIIVSALHSASKRGTLSDELRVLLRLATRIVESVPEALRTSSEIYFSTLASICQQVEGVGWLEDVFKSLSIALDVDAIVYMYFASNFLTKENITLFETNIDRFASLIDFTRLGHGIRSIYALNQPISSTQDELLWLLAHSIHLIRTQIHTTAVIGPIRVIFLQLAGLSSDFSARVTPKALSTGSGDFSDSTQQSSIHPYLSRQFLWLISSESTSKILQDFTTTTTQPSVDALESTSLLAGYLMTLLQSFPDNADDVRMRLFLEQVTTQSGPMPTVKFLWQMVQKTTIYQSLREDSEQTLAILQRYLRVYHQSVDTVEDQEWRVIILFLDLYTFILRLSDDEDFFSGIYPSPLRNDSSLSRIQSCSLSFEDVQFLTLFLKNIAFTLYYTAPEVSPAQQEPQHVVQSRLGSYLGAGSSKEPEPNPATALKLKSSKLEFFSLREIISNAMTMLYERDSRKPFLPSGHWLVTDRLQNEDFVSAVIAEEQRQYDEVSSDSDDDADMENEDDFSVNHTFAGQRVSRHARVERLRAKQKRLQRERRLAELGPKLAVLKHMPFAVPFDTRVKIFRQFIELDIGRRDNPISTFPVFAKHTAQIRRGQLFEDAFEELYKVGDGLKDPIQITFVDQFNQTEAGIDGGGVTKEFLTSVISEAFGGNEGMISMFTSSPSGLLYPNPIAIDTTKEMMREGKLDESSREWHRIIREQLKRYEFLGRMLGKCIYEGILVDLSFAGFFLLQWPSSGSDEKNHYKGSINDLRDMDEELYAGMLRLKNHPGDVSELGIDFTVTDQVSMPGAPIKTVTKLLVANGDQVYVTNDNRPLYMSYMARHRLVVQPALQTAAFLHGLRSIIRPSWLSMFNQTELQHLVGGDSSEIDIDDLRRNTVCSGLYEMGDDKKEHPTIRMFWKVLRSFTDAQRRDLLKYVSSTPRAPLLGFSQLRPLFSIRDAGDDEERLPSASTCVNLLKLPRYRREETLRSKLLYAITSGAGFDLS</sequence>
<dbReference type="InterPro" id="IPR035983">
    <property type="entry name" value="Hect_E3_ubiquitin_ligase"/>
</dbReference>
<feature type="domain" description="HECT" evidence="7">
    <location>
        <begin position="860"/>
        <end position="1233"/>
    </location>
</feature>
<accession>A0A2H4SUX4</accession>
<evidence type="ECO:0000259" key="7">
    <source>
        <dbReference type="PROSITE" id="PS50237"/>
    </source>
</evidence>
<dbReference type="CDD" id="cd00078">
    <property type="entry name" value="HECTc"/>
    <property type="match status" value="1"/>
</dbReference>
<dbReference type="Pfam" id="PF00632">
    <property type="entry name" value="HECT"/>
    <property type="match status" value="1"/>
</dbReference>
<dbReference type="VEuPathDB" id="FungiDB:CCM_04608"/>
<dbReference type="SMART" id="SM00119">
    <property type="entry name" value="HECTc"/>
    <property type="match status" value="1"/>
</dbReference>
<evidence type="ECO:0000313" key="8">
    <source>
        <dbReference type="EMBL" id="ATY66906.1"/>
    </source>
</evidence>
<keyword evidence="3" id="KW-0808">Transferase</keyword>
<dbReference type="SUPFAM" id="SSF56204">
    <property type="entry name" value="Hect, E3 ligase catalytic domain"/>
    <property type="match status" value="1"/>
</dbReference>
<evidence type="ECO:0000256" key="2">
    <source>
        <dbReference type="ARBA" id="ARBA00012485"/>
    </source>
</evidence>
<dbReference type="Gene3D" id="3.30.2410.10">
    <property type="entry name" value="Hect, E3 ligase catalytic domain"/>
    <property type="match status" value="1"/>
</dbReference>
<evidence type="ECO:0000313" key="9">
    <source>
        <dbReference type="Proteomes" id="UP000323067"/>
    </source>
</evidence>
<dbReference type="VEuPathDB" id="FungiDB:A9K55_000690"/>
<feature type="region of interest" description="Disordered" evidence="6">
    <location>
        <begin position="73"/>
        <end position="109"/>
    </location>
</feature>
<dbReference type="EC" id="2.3.2.26" evidence="2"/>
<dbReference type="GO" id="GO:0000209">
    <property type="term" value="P:protein polyubiquitination"/>
    <property type="evidence" value="ECO:0007669"/>
    <property type="project" value="InterPro"/>
</dbReference>
<dbReference type="EMBL" id="CP023327">
    <property type="protein sequence ID" value="ATY66906.1"/>
    <property type="molecule type" value="Genomic_DNA"/>
</dbReference>
<dbReference type="PROSITE" id="PS50096">
    <property type="entry name" value="IQ"/>
    <property type="match status" value="1"/>
</dbReference>
<dbReference type="Proteomes" id="UP000323067">
    <property type="component" value="Chromosome ii"/>
</dbReference>
<name>A0A2H4SUX4_CORMI</name>
<dbReference type="PROSITE" id="PS50237">
    <property type="entry name" value="HECT"/>
    <property type="match status" value="1"/>
</dbReference>
<protein>
    <recommendedName>
        <fullName evidence="2">HECT-type E3 ubiquitin transferase</fullName>
        <ecNumber evidence="2">2.3.2.26</ecNumber>
    </recommendedName>
</protein>
<dbReference type="PANTHER" id="PTHR45700:SF2">
    <property type="entry name" value="UBIQUITIN-PROTEIN LIGASE E3C"/>
    <property type="match status" value="1"/>
</dbReference>
<gene>
    <name evidence="8" type="ORF">A9K55_000690</name>
</gene>
<dbReference type="CDD" id="cd23767">
    <property type="entry name" value="IQCD"/>
    <property type="match status" value="1"/>
</dbReference>
<dbReference type="Gene3D" id="3.30.2160.10">
    <property type="entry name" value="Hect, E3 ligase catalytic domain"/>
    <property type="match status" value="1"/>
</dbReference>
<evidence type="ECO:0000256" key="3">
    <source>
        <dbReference type="ARBA" id="ARBA00022679"/>
    </source>
</evidence>
<evidence type="ECO:0000256" key="5">
    <source>
        <dbReference type="PROSITE-ProRule" id="PRU00104"/>
    </source>
</evidence>
<reference evidence="8 9" key="1">
    <citation type="journal article" date="2017" name="BMC Genomics">
        <title>Chromosome level assembly and secondary metabolite potential of the parasitic fungus Cordyceps militaris.</title>
        <authorList>
            <person name="Kramer G.J."/>
            <person name="Nodwell J.R."/>
        </authorList>
    </citation>
    <scope>NUCLEOTIDE SEQUENCE [LARGE SCALE GENOMIC DNA]</scope>
    <source>
        <strain evidence="8 9">ATCC 34164</strain>
    </source>
</reference>
<dbReference type="Gene3D" id="3.90.1750.10">
    <property type="entry name" value="Hect, E3 ligase catalytic domains"/>
    <property type="match status" value="1"/>
</dbReference>
<dbReference type="PANTHER" id="PTHR45700">
    <property type="entry name" value="UBIQUITIN-PROTEIN LIGASE E3C"/>
    <property type="match status" value="1"/>
</dbReference>
<feature type="compositionally biased region" description="Polar residues" evidence="6">
    <location>
        <begin position="73"/>
        <end position="91"/>
    </location>
</feature>
<feature type="active site" description="Glycyl thioester intermediate" evidence="5">
    <location>
        <position position="1201"/>
    </location>
</feature>
<dbReference type="InterPro" id="IPR044611">
    <property type="entry name" value="E3A/B/C-like"/>
</dbReference>
<keyword evidence="4 5" id="KW-0833">Ubl conjugation pathway</keyword>
<dbReference type="OrthoDB" id="8068875at2759"/>
<evidence type="ECO:0000256" key="6">
    <source>
        <dbReference type="SAM" id="MobiDB-lite"/>
    </source>
</evidence>
<organism evidence="8 9">
    <name type="scientific">Cordyceps militaris</name>
    <name type="common">Caterpillar fungus</name>
    <name type="synonym">Clavaria militaris</name>
    <dbReference type="NCBI Taxonomy" id="73501"/>
    <lineage>
        <taxon>Eukaryota</taxon>
        <taxon>Fungi</taxon>
        <taxon>Dikarya</taxon>
        <taxon>Ascomycota</taxon>
        <taxon>Pezizomycotina</taxon>
        <taxon>Sordariomycetes</taxon>
        <taxon>Hypocreomycetidae</taxon>
        <taxon>Hypocreales</taxon>
        <taxon>Cordycipitaceae</taxon>
        <taxon>Cordyceps</taxon>
    </lineage>
</organism>
<evidence type="ECO:0000256" key="1">
    <source>
        <dbReference type="ARBA" id="ARBA00000885"/>
    </source>
</evidence>
<dbReference type="InterPro" id="IPR000569">
    <property type="entry name" value="HECT_dom"/>
</dbReference>
<dbReference type="FunFam" id="3.30.2410.10:FF:000011">
    <property type="entry name" value="Putative Ubiquitin-protein ligase E3C"/>
    <property type="match status" value="1"/>
</dbReference>
<evidence type="ECO:0000256" key="4">
    <source>
        <dbReference type="ARBA" id="ARBA00022786"/>
    </source>
</evidence>
<dbReference type="GO" id="GO:0006511">
    <property type="term" value="P:ubiquitin-dependent protein catabolic process"/>
    <property type="evidence" value="ECO:0007669"/>
    <property type="project" value="TreeGrafter"/>
</dbReference>
<proteinExistence type="predicted"/>
<dbReference type="GO" id="GO:0061630">
    <property type="term" value="F:ubiquitin protein ligase activity"/>
    <property type="evidence" value="ECO:0007669"/>
    <property type="project" value="UniProtKB-EC"/>
</dbReference>
<dbReference type="AlphaFoldDB" id="A0A2H4SUX4"/>